<reference evidence="2 3" key="1">
    <citation type="journal article" date="2016" name="Nat. Commun.">
        <title>Thousands of microbial genomes shed light on interconnected biogeochemical processes in an aquifer system.</title>
        <authorList>
            <person name="Anantharaman K."/>
            <person name="Brown C.T."/>
            <person name="Hug L.A."/>
            <person name="Sharon I."/>
            <person name="Castelle C.J."/>
            <person name="Probst A.J."/>
            <person name="Thomas B.C."/>
            <person name="Singh A."/>
            <person name="Wilkins M.J."/>
            <person name="Karaoz U."/>
            <person name="Brodie E.L."/>
            <person name="Williams K.H."/>
            <person name="Hubbard S.S."/>
            <person name="Banfield J.F."/>
        </authorList>
    </citation>
    <scope>NUCLEOTIDE SEQUENCE [LARGE SCALE GENOMIC DNA]</scope>
</reference>
<proteinExistence type="predicted"/>
<dbReference type="Proteomes" id="UP000178127">
    <property type="component" value="Unassembled WGS sequence"/>
</dbReference>
<dbReference type="STRING" id="1802620.A3D91_04170"/>
<organism evidence="2 3">
    <name type="scientific">candidate division WWE3 bacterium RIFCSPHIGHO2_02_FULL_38_14</name>
    <dbReference type="NCBI Taxonomy" id="1802620"/>
    <lineage>
        <taxon>Bacteria</taxon>
        <taxon>Katanobacteria</taxon>
    </lineage>
</organism>
<sequence length="241" mass="27582">MNIKKSRGLSLVLIMTLLILTIITGLFIFKNRNVVTESTKTTKNVDANNKKYVLKETTIKILDVIAVEKYTTLNTGGRSIPYKYWDKKKYVYHYNCFGAMCVQEDYECSPLIGFIDNVSSEFSLALKTSKLLEYYDEDQVDLWGSGFALTLSDDRKVFLSDTPIGRAAFCVMGENCTLSRVGLDRQPFTSMGYELKENLTFYDGEYLLNTLRAANERDLSEYENCKTIISDNEISRPLYTH</sequence>
<feature type="transmembrane region" description="Helical" evidence="1">
    <location>
        <begin position="9"/>
        <end position="29"/>
    </location>
</feature>
<evidence type="ECO:0000256" key="1">
    <source>
        <dbReference type="SAM" id="Phobius"/>
    </source>
</evidence>
<evidence type="ECO:0000313" key="2">
    <source>
        <dbReference type="EMBL" id="OGC53610.1"/>
    </source>
</evidence>
<keyword evidence="1" id="KW-0472">Membrane</keyword>
<gene>
    <name evidence="2" type="ORF">A3D91_04170</name>
</gene>
<evidence type="ECO:0000313" key="3">
    <source>
        <dbReference type="Proteomes" id="UP000178127"/>
    </source>
</evidence>
<protein>
    <submittedName>
        <fullName evidence="2">Uncharacterized protein</fullName>
    </submittedName>
</protein>
<comment type="caution">
    <text evidence="2">The sequence shown here is derived from an EMBL/GenBank/DDBJ whole genome shotgun (WGS) entry which is preliminary data.</text>
</comment>
<dbReference type="AlphaFoldDB" id="A0A1F4V9P4"/>
<keyword evidence="1" id="KW-0812">Transmembrane</keyword>
<name>A0A1F4V9P4_UNCKA</name>
<dbReference type="EMBL" id="MEVD01000013">
    <property type="protein sequence ID" value="OGC53610.1"/>
    <property type="molecule type" value="Genomic_DNA"/>
</dbReference>
<accession>A0A1F4V9P4</accession>
<keyword evidence="1" id="KW-1133">Transmembrane helix</keyword>